<evidence type="ECO:0000259" key="11">
    <source>
        <dbReference type="Pfam" id="PF13793"/>
    </source>
</evidence>
<evidence type="ECO:0000256" key="10">
    <source>
        <dbReference type="ARBA" id="ARBA00049535"/>
    </source>
</evidence>
<dbReference type="NCBIfam" id="TIGR01251">
    <property type="entry name" value="ribP_PPkin"/>
    <property type="match status" value="1"/>
</dbReference>
<dbReference type="AlphaFoldDB" id="A0AAV8UP41"/>
<dbReference type="EC" id="2.7.6.1" evidence="2"/>
<dbReference type="PANTHER" id="PTHR10210:SF41">
    <property type="entry name" value="RIBOSE-PHOSPHATE PYROPHOSPHOKINASE 1, CHLOROPLASTIC"/>
    <property type="match status" value="1"/>
</dbReference>
<protein>
    <recommendedName>
        <fullName evidence="2">ribose-phosphate diphosphokinase</fullName>
        <ecNumber evidence="2">2.7.6.1</ecNumber>
    </recommendedName>
</protein>
<evidence type="ECO:0000313" key="13">
    <source>
        <dbReference type="Proteomes" id="UP001157974"/>
    </source>
</evidence>
<keyword evidence="6" id="KW-0547">Nucleotide-binding</keyword>
<dbReference type="GO" id="GO:0002189">
    <property type="term" value="C:ribose phosphate diphosphokinase complex"/>
    <property type="evidence" value="ECO:0007669"/>
    <property type="project" value="TreeGrafter"/>
</dbReference>
<dbReference type="FunFam" id="3.40.50.2020:FF:000005">
    <property type="entry name" value="Ribose-phosphate pyrophosphokinase 1"/>
    <property type="match status" value="1"/>
</dbReference>
<comment type="catalytic activity">
    <reaction evidence="10">
        <text>D-ribose 5-phosphate + ATP = 5-phospho-alpha-D-ribose 1-diphosphate + AMP + H(+)</text>
        <dbReference type="Rhea" id="RHEA:15609"/>
        <dbReference type="ChEBI" id="CHEBI:15378"/>
        <dbReference type="ChEBI" id="CHEBI:30616"/>
        <dbReference type="ChEBI" id="CHEBI:58017"/>
        <dbReference type="ChEBI" id="CHEBI:78346"/>
        <dbReference type="ChEBI" id="CHEBI:456215"/>
        <dbReference type="EC" id="2.7.6.1"/>
    </reaction>
</comment>
<accession>A0AAV8UP41</accession>
<dbReference type="GO" id="GO:0000287">
    <property type="term" value="F:magnesium ion binding"/>
    <property type="evidence" value="ECO:0007669"/>
    <property type="project" value="InterPro"/>
</dbReference>
<evidence type="ECO:0000256" key="7">
    <source>
        <dbReference type="ARBA" id="ARBA00022777"/>
    </source>
</evidence>
<evidence type="ECO:0000256" key="5">
    <source>
        <dbReference type="ARBA" id="ARBA00022727"/>
    </source>
</evidence>
<dbReference type="Proteomes" id="UP001157974">
    <property type="component" value="Unassembled WGS sequence"/>
</dbReference>
<keyword evidence="5" id="KW-0545">Nucleotide biosynthesis</keyword>
<keyword evidence="13" id="KW-1185">Reference proteome</keyword>
<dbReference type="GO" id="GO:0016301">
    <property type="term" value="F:kinase activity"/>
    <property type="evidence" value="ECO:0007669"/>
    <property type="project" value="UniProtKB-KW"/>
</dbReference>
<dbReference type="SUPFAM" id="SSF53271">
    <property type="entry name" value="PRTase-like"/>
    <property type="match status" value="1"/>
</dbReference>
<sequence>MAFVTNFLSGRNELLTGERTVSRRQFGCGNVASKPLRVFMVAPTKKTSNEKGSGAEEGMEESSITQRALSFGSRHLRIFGGTACPKLASDVARYLGFDGPHGMIVKRFADDEVYVRITESIRGCDVFLIQSTCSPVNDSLMELLLMIDACRRAHAAQITAVVPYYGYARADRLVEKREALGSKLCANLITRAGADRVIVMDIHSPQSCGFFDIPLDHIHGSAVLAGYLKENQMPMDDLVIVSPDIGGVKRARYFAKELNDSSLAIIDKRRPASNVSEVMNLIGDVQGKTAVVVDDMIDTAGTICQCCDVLLENGAKRVFAMATHPLLSGPARDRLANSGFEQVIVTDTIPIPADRTFPQLRILSIAQTVGETIWRNHSDFAVSY</sequence>
<dbReference type="InterPro" id="IPR005946">
    <property type="entry name" value="Rib-P_diPkinase"/>
</dbReference>
<dbReference type="Pfam" id="PF14572">
    <property type="entry name" value="Pribosyl_synth"/>
    <property type="match status" value="1"/>
</dbReference>
<dbReference type="GO" id="GO:0005737">
    <property type="term" value="C:cytoplasm"/>
    <property type="evidence" value="ECO:0007669"/>
    <property type="project" value="TreeGrafter"/>
</dbReference>
<evidence type="ECO:0000256" key="3">
    <source>
        <dbReference type="ARBA" id="ARBA00022679"/>
    </source>
</evidence>
<keyword evidence="3" id="KW-0808">Transferase</keyword>
<dbReference type="GO" id="GO:0004749">
    <property type="term" value="F:ribose phosphate diphosphokinase activity"/>
    <property type="evidence" value="ECO:0007669"/>
    <property type="project" value="UniProtKB-EC"/>
</dbReference>
<dbReference type="PANTHER" id="PTHR10210">
    <property type="entry name" value="RIBOSE-PHOSPHATE DIPHOSPHOKINASE FAMILY MEMBER"/>
    <property type="match status" value="1"/>
</dbReference>
<keyword evidence="9" id="KW-0460">Magnesium</keyword>
<proteinExistence type="inferred from homology"/>
<keyword evidence="7" id="KW-0418">Kinase</keyword>
<evidence type="ECO:0000256" key="2">
    <source>
        <dbReference type="ARBA" id="ARBA00013247"/>
    </source>
</evidence>
<evidence type="ECO:0000256" key="9">
    <source>
        <dbReference type="ARBA" id="ARBA00022842"/>
    </source>
</evidence>
<dbReference type="CDD" id="cd06223">
    <property type="entry name" value="PRTases_typeI"/>
    <property type="match status" value="1"/>
</dbReference>
<reference evidence="12 13" key="1">
    <citation type="journal article" date="2023" name="Nat. Commun.">
        <title>Origin of minicircular mitochondrial genomes in red algae.</title>
        <authorList>
            <person name="Lee Y."/>
            <person name="Cho C.H."/>
            <person name="Lee Y.M."/>
            <person name="Park S.I."/>
            <person name="Yang J.H."/>
            <person name="West J.A."/>
            <person name="Bhattacharya D."/>
            <person name="Yoon H.S."/>
        </authorList>
    </citation>
    <scope>NUCLEOTIDE SEQUENCE [LARGE SCALE GENOMIC DNA]</scope>
    <source>
        <strain evidence="12 13">CCMP1338</strain>
        <tissue evidence="12">Whole cell</tissue>
    </source>
</reference>
<dbReference type="NCBIfam" id="NF002320">
    <property type="entry name" value="PRK01259.1"/>
    <property type="match status" value="1"/>
</dbReference>
<evidence type="ECO:0000256" key="6">
    <source>
        <dbReference type="ARBA" id="ARBA00022741"/>
    </source>
</evidence>
<dbReference type="InterPro" id="IPR029099">
    <property type="entry name" value="Pribosyltran_N"/>
</dbReference>
<dbReference type="SMART" id="SM01400">
    <property type="entry name" value="Pribosyltran_N"/>
    <property type="match status" value="1"/>
</dbReference>
<evidence type="ECO:0000256" key="8">
    <source>
        <dbReference type="ARBA" id="ARBA00022840"/>
    </source>
</evidence>
<comment type="caution">
    <text evidence="12">The sequence shown here is derived from an EMBL/GenBank/DDBJ whole genome shotgun (WGS) entry which is preliminary data.</text>
</comment>
<dbReference type="Gene3D" id="3.40.50.2020">
    <property type="match status" value="2"/>
</dbReference>
<dbReference type="Pfam" id="PF13793">
    <property type="entry name" value="Pribosyltran_N"/>
    <property type="match status" value="1"/>
</dbReference>
<dbReference type="GO" id="GO:0006164">
    <property type="term" value="P:purine nucleotide biosynthetic process"/>
    <property type="evidence" value="ECO:0007669"/>
    <property type="project" value="TreeGrafter"/>
</dbReference>
<dbReference type="EMBL" id="JAMWBK010000008">
    <property type="protein sequence ID" value="KAJ8903077.1"/>
    <property type="molecule type" value="Genomic_DNA"/>
</dbReference>
<dbReference type="InterPro" id="IPR029057">
    <property type="entry name" value="PRTase-like"/>
</dbReference>
<keyword evidence="4" id="KW-0479">Metal-binding</keyword>
<keyword evidence="8" id="KW-0067">ATP-binding</keyword>
<name>A0AAV8UP41_9RHOD</name>
<dbReference type="GO" id="GO:0005524">
    <property type="term" value="F:ATP binding"/>
    <property type="evidence" value="ECO:0007669"/>
    <property type="project" value="UniProtKB-KW"/>
</dbReference>
<dbReference type="InterPro" id="IPR000836">
    <property type="entry name" value="PRTase_dom"/>
</dbReference>
<evidence type="ECO:0000256" key="4">
    <source>
        <dbReference type="ARBA" id="ARBA00022723"/>
    </source>
</evidence>
<organism evidence="12 13">
    <name type="scientific">Rhodosorus marinus</name>
    <dbReference type="NCBI Taxonomy" id="101924"/>
    <lineage>
        <taxon>Eukaryota</taxon>
        <taxon>Rhodophyta</taxon>
        <taxon>Stylonematophyceae</taxon>
        <taxon>Stylonematales</taxon>
        <taxon>Stylonemataceae</taxon>
        <taxon>Rhodosorus</taxon>
    </lineage>
</organism>
<dbReference type="FunFam" id="3.40.50.2020:FF:000007">
    <property type="entry name" value="Ribose-phosphate pyrophosphokinase"/>
    <property type="match status" value="1"/>
</dbReference>
<evidence type="ECO:0000256" key="1">
    <source>
        <dbReference type="ARBA" id="ARBA00006478"/>
    </source>
</evidence>
<comment type="similarity">
    <text evidence="1">Belongs to the ribose-phosphate pyrophosphokinase family.</text>
</comment>
<evidence type="ECO:0000313" key="12">
    <source>
        <dbReference type="EMBL" id="KAJ8903077.1"/>
    </source>
</evidence>
<gene>
    <name evidence="12" type="ORF">NDN08_006392</name>
</gene>
<dbReference type="GO" id="GO:0006015">
    <property type="term" value="P:5-phosphoribose 1-diphosphate biosynthetic process"/>
    <property type="evidence" value="ECO:0007669"/>
    <property type="project" value="TreeGrafter"/>
</dbReference>
<feature type="domain" description="Ribose-phosphate pyrophosphokinase N-terminal" evidence="11">
    <location>
        <begin position="77"/>
        <end position="193"/>
    </location>
</feature>